<dbReference type="AlphaFoldDB" id="A0A8J3UPQ5"/>
<dbReference type="Pfam" id="PF11181">
    <property type="entry name" value="YflT"/>
    <property type="match status" value="1"/>
</dbReference>
<keyword evidence="2" id="KW-1133">Transmembrane helix</keyword>
<feature type="transmembrane region" description="Helical" evidence="2">
    <location>
        <begin position="59"/>
        <end position="78"/>
    </location>
</feature>
<feature type="region of interest" description="Disordered" evidence="1">
    <location>
        <begin position="154"/>
        <end position="229"/>
    </location>
</feature>
<accession>A0A8J3UPQ5</accession>
<name>A0A8J3UPQ5_9ACTN</name>
<evidence type="ECO:0000256" key="2">
    <source>
        <dbReference type="SAM" id="Phobius"/>
    </source>
</evidence>
<evidence type="ECO:0000313" key="4">
    <source>
        <dbReference type="EMBL" id="GII49753.1"/>
    </source>
</evidence>
<dbReference type="EMBL" id="BOOQ01000045">
    <property type="protein sequence ID" value="GII49753.1"/>
    <property type="molecule type" value="Genomic_DNA"/>
</dbReference>
<comment type="caution">
    <text evidence="4">The sequence shown here is derived from an EMBL/GenBank/DDBJ whole genome shotgun (WGS) entry which is preliminary data.</text>
</comment>
<evidence type="ECO:0000259" key="3">
    <source>
        <dbReference type="Pfam" id="PF11181"/>
    </source>
</evidence>
<sequence length="229" mass="23792">MVDMRPLASYHDYASAQRTVDALSDIGFPVEQSAIVGSDLRLEERVTGRLTPGRAALRGLSNGAVIGLVIGLFLALFTATTISFIGIVVWSVIWAAIVGAIFGFVAHALSRGARDFSSRSSIVAGRYDVLVAAPMVEQARAALANSGAGMTCGPGQGGAGQSPGTMHMPGGAVQGGGMQGPSGQDRTGMPGRPSMDRPEARRTDTSRTESGRPDMERGPGADSHRNRPQ</sequence>
<keyword evidence="2" id="KW-0472">Membrane</keyword>
<dbReference type="InterPro" id="IPR025889">
    <property type="entry name" value="GSP17M-like_dom"/>
</dbReference>
<gene>
    <name evidence="4" type="ORF">Psi02_61770</name>
</gene>
<keyword evidence="5" id="KW-1185">Reference proteome</keyword>
<reference evidence="4" key="1">
    <citation type="submission" date="2021-01" db="EMBL/GenBank/DDBJ databases">
        <title>Whole genome shotgun sequence of Planotetraspora silvatica NBRC 100141.</title>
        <authorList>
            <person name="Komaki H."/>
            <person name="Tamura T."/>
        </authorList>
    </citation>
    <scope>NUCLEOTIDE SEQUENCE</scope>
    <source>
        <strain evidence="4">NBRC 100141</strain>
    </source>
</reference>
<evidence type="ECO:0000256" key="1">
    <source>
        <dbReference type="SAM" id="MobiDB-lite"/>
    </source>
</evidence>
<organism evidence="4 5">
    <name type="scientific">Planotetraspora silvatica</name>
    <dbReference type="NCBI Taxonomy" id="234614"/>
    <lineage>
        <taxon>Bacteria</taxon>
        <taxon>Bacillati</taxon>
        <taxon>Actinomycetota</taxon>
        <taxon>Actinomycetes</taxon>
        <taxon>Streptosporangiales</taxon>
        <taxon>Streptosporangiaceae</taxon>
        <taxon>Planotetraspora</taxon>
    </lineage>
</organism>
<keyword evidence="2" id="KW-0812">Transmembrane</keyword>
<proteinExistence type="predicted"/>
<protein>
    <recommendedName>
        <fullName evidence="3">General stress protein 17M-like domain-containing protein</fullName>
    </recommendedName>
</protein>
<feature type="compositionally biased region" description="Basic and acidic residues" evidence="1">
    <location>
        <begin position="194"/>
        <end position="229"/>
    </location>
</feature>
<evidence type="ECO:0000313" key="5">
    <source>
        <dbReference type="Proteomes" id="UP000644610"/>
    </source>
</evidence>
<dbReference type="Proteomes" id="UP000644610">
    <property type="component" value="Unassembled WGS sequence"/>
</dbReference>
<feature type="transmembrane region" description="Helical" evidence="2">
    <location>
        <begin position="84"/>
        <end position="109"/>
    </location>
</feature>
<feature type="domain" description="General stress protein 17M-like" evidence="3">
    <location>
        <begin position="7"/>
        <end position="80"/>
    </location>
</feature>